<dbReference type="Proteomes" id="UP000226431">
    <property type="component" value="Unassembled WGS sequence"/>
</dbReference>
<gene>
    <name evidence="1" type="ORF">CDD80_2530</name>
</gene>
<comment type="caution">
    <text evidence="1">The sequence shown here is derived from an EMBL/GenBank/DDBJ whole genome shotgun (WGS) entry which is preliminary data.</text>
</comment>
<proteinExistence type="predicted"/>
<reference evidence="1 2" key="1">
    <citation type="submission" date="2017-06" db="EMBL/GenBank/DDBJ databases">
        <title>Ant-infecting Ophiocordyceps genomes reveal a high diversity of potential behavioral manipulation genes and a possible major role for enterotoxins.</title>
        <authorList>
            <person name="De Bekker C."/>
            <person name="Evans H.C."/>
            <person name="Brachmann A."/>
            <person name="Hughes D.P."/>
        </authorList>
    </citation>
    <scope>NUCLEOTIDE SEQUENCE [LARGE SCALE GENOMIC DNA]</scope>
    <source>
        <strain evidence="1 2">Map16</strain>
    </source>
</reference>
<evidence type="ECO:0000313" key="1">
    <source>
        <dbReference type="EMBL" id="PHH75224.1"/>
    </source>
</evidence>
<evidence type="ECO:0000313" key="2">
    <source>
        <dbReference type="Proteomes" id="UP000226431"/>
    </source>
</evidence>
<dbReference type="EMBL" id="NJES01000228">
    <property type="protein sequence ID" value="PHH75224.1"/>
    <property type="molecule type" value="Genomic_DNA"/>
</dbReference>
<accession>A0A2C5Z767</accession>
<organism evidence="1 2">
    <name type="scientific">Ophiocordyceps camponoti-rufipedis</name>
    <dbReference type="NCBI Taxonomy" id="2004952"/>
    <lineage>
        <taxon>Eukaryota</taxon>
        <taxon>Fungi</taxon>
        <taxon>Dikarya</taxon>
        <taxon>Ascomycota</taxon>
        <taxon>Pezizomycotina</taxon>
        <taxon>Sordariomycetes</taxon>
        <taxon>Hypocreomycetidae</taxon>
        <taxon>Hypocreales</taxon>
        <taxon>Ophiocordycipitaceae</taxon>
        <taxon>Ophiocordyceps</taxon>
    </lineage>
</organism>
<dbReference type="OrthoDB" id="10380131at2759"/>
<keyword evidence="2" id="KW-1185">Reference proteome</keyword>
<sequence>MNRYKHGSLPSDIDIGSEYQGVIKPQALRHGAAVDHGENMANIKSAEQWRLYSNLINDDSLDRYNGEMAGGKGFIAAEKAICHYSHVKALLPIHHGEPVMKAYGNAHDVPLFQSEVRARYAQNFSCATATTVTISRYCHAPKVRCRQHGSFRSGFGDAFAPDGGFGPSALPLRFCRDVPVFMDTIQPLREENKMVRTYCVREVEGRTVALECAGWKGRVVGRCVGRDFTQASGWFNFSARSYDHLPW</sequence>
<name>A0A2C5Z767_9HYPO</name>
<protein>
    <submittedName>
        <fullName evidence="1">Uncharacterized protein</fullName>
    </submittedName>
</protein>
<dbReference type="AlphaFoldDB" id="A0A2C5Z767"/>